<keyword evidence="1" id="KW-0812">Transmembrane</keyword>
<evidence type="ECO:0000256" key="1">
    <source>
        <dbReference type="SAM" id="Phobius"/>
    </source>
</evidence>
<organism evidence="2 3">
    <name type="scientific">Streptomyces mirabilis</name>
    <dbReference type="NCBI Taxonomy" id="68239"/>
    <lineage>
        <taxon>Bacteria</taxon>
        <taxon>Bacillati</taxon>
        <taxon>Actinomycetota</taxon>
        <taxon>Actinomycetes</taxon>
        <taxon>Kitasatosporales</taxon>
        <taxon>Streptomycetaceae</taxon>
        <taxon>Streptomyces</taxon>
    </lineage>
</organism>
<name>A0A1I2T6D7_9ACTN</name>
<protein>
    <submittedName>
        <fullName evidence="2">Uncharacterized protein</fullName>
    </submittedName>
</protein>
<dbReference type="RefSeq" id="WP_177324283.1">
    <property type="nucleotide sequence ID" value="NZ_FONR01000023.1"/>
</dbReference>
<reference evidence="2 3" key="1">
    <citation type="submission" date="2016-10" db="EMBL/GenBank/DDBJ databases">
        <authorList>
            <person name="de Groot N.N."/>
        </authorList>
    </citation>
    <scope>NUCLEOTIDE SEQUENCE [LARGE SCALE GENOMIC DNA]</scope>
    <source>
        <strain evidence="2 3">OK461</strain>
    </source>
</reference>
<dbReference type="Proteomes" id="UP000181942">
    <property type="component" value="Unassembled WGS sequence"/>
</dbReference>
<gene>
    <name evidence="2" type="ORF">SAMN02787118_12379</name>
</gene>
<keyword evidence="1" id="KW-0472">Membrane</keyword>
<sequence length="58" mass="6382">MLIKFSAPSRSGLALYWFVMAGGWARGGIGLAFLAVAALRIHLLRHEWRSRQAARGSV</sequence>
<evidence type="ECO:0000313" key="2">
    <source>
        <dbReference type="EMBL" id="SFG58777.1"/>
    </source>
</evidence>
<dbReference type="EMBL" id="FONR01000023">
    <property type="protein sequence ID" value="SFG58777.1"/>
    <property type="molecule type" value="Genomic_DNA"/>
</dbReference>
<dbReference type="AlphaFoldDB" id="A0A1I2T6D7"/>
<proteinExistence type="predicted"/>
<evidence type="ECO:0000313" key="3">
    <source>
        <dbReference type="Proteomes" id="UP000181942"/>
    </source>
</evidence>
<accession>A0A1I2T6D7</accession>
<feature type="transmembrane region" description="Helical" evidence="1">
    <location>
        <begin position="15"/>
        <end position="41"/>
    </location>
</feature>
<keyword evidence="1" id="KW-1133">Transmembrane helix</keyword>